<protein>
    <recommendedName>
        <fullName evidence="1">Protein Lines C-terminal domain-containing protein</fullName>
    </recommendedName>
</protein>
<dbReference type="EMBL" id="SDRB02012341">
    <property type="protein sequence ID" value="THF98021.1"/>
    <property type="molecule type" value="Genomic_DNA"/>
</dbReference>
<evidence type="ECO:0000313" key="3">
    <source>
        <dbReference type="Proteomes" id="UP000306102"/>
    </source>
</evidence>
<feature type="domain" description="Protein Lines C-terminal" evidence="1">
    <location>
        <begin position="284"/>
        <end position="308"/>
    </location>
</feature>
<organism evidence="2 3">
    <name type="scientific">Camellia sinensis var. sinensis</name>
    <name type="common">China tea</name>
    <dbReference type="NCBI Taxonomy" id="542762"/>
    <lineage>
        <taxon>Eukaryota</taxon>
        <taxon>Viridiplantae</taxon>
        <taxon>Streptophyta</taxon>
        <taxon>Embryophyta</taxon>
        <taxon>Tracheophyta</taxon>
        <taxon>Spermatophyta</taxon>
        <taxon>Magnoliopsida</taxon>
        <taxon>eudicotyledons</taxon>
        <taxon>Gunneridae</taxon>
        <taxon>Pentapetalae</taxon>
        <taxon>asterids</taxon>
        <taxon>Ericales</taxon>
        <taxon>Theaceae</taxon>
        <taxon>Camellia</taxon>
    </lineage>
</organism>
<dbReference type="InterPro" id="IPR029415">
    <property type="entry name" value="Lines_C"/>
</dbReference>
<dbReference type="PANTHER" id="PTHR16057">
    <property type="entry name" value="WINS1, 2 PROTEIN"/>
    <property type="match status" value="1"/>
</dbReference>
<accession>A0A4S4D6J5</accession>
<dbReference type="PANTHER" id="PTHR16057:SF1">
    <property type="entry name" value="PROTEIN LINES HOMOLOG 1"/>
    <property type="match status" value="1"/>
</dbReference>
<dbReference type="Pfam" id="PF14695">
    <property type="entry name" value="LINES_C"/>
    <property type="match status" value="1"/>
</dbReference>
<comment type="caution">
    <text evidence="2">The sequence shown here is derived from an EMBL/GenBank/DDBJ whole genome shotgun (WGS) entry which is preliminary data.</text>
</comment>
<evidence type="ECO:0000313" key="2">
    <source>
        <dbReference type="EMBL" id="THF98021.1"/>
    </source>
</evidence>
<name>A0A4S4D6J5_CAMSN</name>
<gene>
    <name evidence="2" type="ORF">TEA_007570</name>
</gene>
<keyword evidence="3" id="KW-1185">Reference proteome</keyword>
<dbReference type="InterPro" id="IPR024875">
    <property type="entry name" value="Protein_Lines"/>
</dbReference>
<sequence>MLMVRLSFQIHLEYSLLVSWLQLMHEYFEDLLMQPMTQLESDQEDILEGSPVLASVSDARIHNVTSRHSQRLAVFLFLRCSFSLVGLRDKAADQCGCANLKSCLKSDSSSDLERYSRKKDLSELYGWLQGHLPAEMFIGCKFYSERCTSFSLSFLRLFIHEDDILFEVLLQLFHVPFGGKQQVCQDRCDDMLFHVSNLFNPIHLFHLFLAEATEGKVTNVRDIHKSSGKKRKVLVDDSLIEGHLTSSSMKSKGIPLSLGKQCQKALMRGSKHCRTTRLPFENAKDCLLSLKKSLQNLHKKSLFPYNPQKVFLMVAQNSFGGCGSPELKCRRRWRRKRGTLSLFTRLQSFLRLGGHKVTDLDFTFFAYCSKWPDKSPHSWILYGVDGVHGVSPSDDKMILVGLSIVISHLLLWSGSLPQRSAVVCYCSYAGF</sequence>
<dbReference type="Proteomes" id="UP000306102">
    <property type="component" value="Unassembled WGS sequence"/>
</dbReference>
<proteinExistence type="predicted"/>
<evidence type="ECO:0000259" key="1">
    <source>
        <dbReference type="Pfam" id="PF14695"/>
    </source>
</evidence>
<reference evidence="2 3" key="1">
    <citation type="journal article" date="2018" name="Proc. Natl. Acad. Sci. U.S.A.">
        <title>Draft genome sequence of Camellia sinensis var. sinensis provides insights into the evolution of the tea genome and tea quality.</title>
        <authorList>
            <person name="Wei C."/>
            <person name="Yang H."/>
            <person name="Wang S."/>
            <person name="Zhao J."/>
            <person name="Liu C."/>
            <person name="Gao L."/>
            <person name="Xia E."/>
            <person name="Lu Y."/>
            <person name="Tai Y."/>
            <person name="She G."/>
            <person name="Sun J."/>
            <person name="Cao H."/>
            <person name="Tong W."/>
            <person name="Gao Q."/>
            <person name="Li Y."/>
            <person name="Deng W."/>
            <person name="Jiang X."/>
            <person name="Wang W."/>
            <person name="Chen Q."/>
            <person name="Zhang S."/>
            <person name="Li H."/>
            <person name="Wu J."/>
            <person name="Wang P."/>
            <person name="Li P."/>
            <person name="Shi C."/>
            <person name="Zheng F."/>
            <person name="Jian J."/>
            <person name="Huang B."/>
            <person name="Shan D."/>
            <person name="Shi M."/>
            <person name="Fang C."/>
            <person name="Yue Y."/>
            <person name="Li F."/>
            <person name="Li D."/>
            <person name="Wei S."/>
            <person name="Han B."/>
            <person name="Jiang C."/>
            <person name="Yin Y."/>
            <person name="Xia T."/>
            <person name="Zhang Z."/>
            <person name="Bennetzen J.L."/>
            <person name="Zhao S."/>
            <person name="Wan X."/>
        </authorList>
    </citation>
    <scope>NUCLEOTIDE SEQUENCE [LARGE SCALE GENOMIC DNA]</scope>
    <source>
        <strain evidence="3">cv. Shuchazao</strain>
        <tissue evidence="2">Leaf</tissue>
    </source>
</reference>
<dbReference type="AlphaFoldDB" id="A0A4S4D6J5"/>